<dbReference type="GO" id="GO:0005576">
    <property type="term" value="C:extracellular region"/>
    <property type="evidence" value="ECO:0007669"/>
    <property type="project" value="UniProtKB-SubCell"/>
</dbReference>
<evidence type="ECO:0000313" key="11">
    <source>
        <dbReference type="Proteomes" id="UP000494165"/>
    </source>
</evidence>
<gene>
    <name evidence="10" type="ORF">CLODIP_2_CD06159</name>
</gene>
<evidence type="ECO:0000256" key="2">
    <source>
        <dbReference type="ARBA" id="ARBA00004613"/>
    </source>
</evidence>
<dbReference type="OrthoDB" id="10059604at2759"/>
<keyword evidence="6" id="KW-0443">Lipid metabolism</keyword>
<name>A0A8S1CBB2_9INSE</name>
<sequence length="136" mass="15435">MEYEPPRRDPSKEVNGRRPIDEDKTVRQLIFPGTKWCGQGNIATSYADLGYYQETDMCCREHDYCPDFIPAGKTKYGLKNTAPYTRVHCACDAKFKKCLEKDNTDASHEARLPNSSVQSIYKDSSKEVFGLSTGHD</sequence>
<dbReference type="Proteomes" id="UP000494165">
    <property type="component" value="Unassembled WGS sequence"/>
</dbReference>
<evidence type="ECO:0000256" key="5">
    <source>
        <dbReference type="ARBA" id="ARBA00022963"/>
    </source>
</evidence>
<dbReference type="PROSITE" id="PS00118">
    <property type="entry name" value="PA2_HIS"/>
    <property type="match status" value="1"/>
</dbReference>
<dbReference type="InterPro" id="IPR016090">
    <property type="entry name" value="PLA2-like_dom"/>
</dbReference>
<accession>A0A8S1CBB2</accession>
<dbReference type="InterPro" id="IPR036444">
    <property type="entry name" value="PLipase_A2_dom_sf"/>
</dbReference>
<dbReference type="GO" id="GO:0016042">
    <property type="term" value="P:lipid catabolic process"/>
    <property type="evidence" value="ECO:0007669"/>
    <property type="project" value="UniProtKB-KW"/>
</dbReference>
<keyword evidence="11" id="KW-1185">Reference proteome</keyword>
<evidence type="ECO:0000256" key="8">
    <source>
        <dbReference type="SAM" id="MobiDB-lite"/>
    </source>
</evidence>
<dbReference type="GO" id="GO:0006644">
    <property type="term" value="P:phospholipid metabolic process"/>
    <property type="evidence" value="ECO:0007669"/>
    <property type="project" value="InterPro"/>
</dbReference>
<evidence type="ECO:0000256" key="1">
    <source>
        <dbReference type="ARBA" id="ARBA00001913"/>
    </source>
</evidence>
<comment type="cofactor">
    <cofactor evidence="1">
        <name>Ca(2+)</name>
        <dbReference type="ChEBI" id="CHEBI:29108"/>
    </cofactor>
</comment>
<evidence type="ECO:0000256" key="6">
    <source>
        <dbReference type="ARBA" id="ARBA00023098"/>
    </source>
</evidence>
<dbReference type="GO" id="GO:0050482">
    <property type="term" value="P:arachidonate secretion"/>
    <property type="evidence" value="ECO:0007669"/>
    <property type="project" value="InterPro"/>
</dbReference>
<dbReference type="PANTHER" id="PTHR12253">
    <property type="entry name" value="RH14732P"/>
    <property type="match status" value="1"/>
</dbReference>
<keyword evidence="5" id="KW-0442">Lipid degradation</keyword>
<evidence type="ECO:0000259" key="9">
    <source>
        <dbReference type="Pfam" id="PF05826"/>
    </source>
</evidence>
<dbReference type="SUPFAM" id="SSF48619">
    <property type="entry name" value="Phospholipase A2, PLA2"/>
    <property type="match status" value="1"/>
</dbReference>
<dbReference type="EC" id="3.1.1.4" evidence="3"/>
<dbReference type="InterPro" id="IPR033113">
    <property type="entry name" value="PLA2_histidine"/>
</dbReference>
<feature type="region of interest" description="Disordered" evidence="8">
    <location>
        <begin position="1"/>
        <end position="21"/>
    </location>
</feature>
<organism evidence="10 11">
    <name type="scientific">Cloeon dipterum</name>
    <dbReference type="NCBI Taxonomy" id="197152"/>
    <lineage>
        <taxon>Eukaryota</taxon>
        <taxon>Metazoa</taxon>
        <taxon>Ecdysozoa</taxon>
        <taxon>Arthropoda</taxon>
        <taxon>Hexapoda</taxon>
        <taxon>Insecta</taxon>
        <taxon>Pterygota</taxon>
        <taxon>Palaeoptera</taxon>
        <taxon>Ephemeroptera</taxon>
        <taxon>Pisciforma</taxon>
        <taxon>Baetidae</taxon>
        <taxon>Cloeon</taxon>
    </lineage>
</organism>
<proteinExistence type="predicted"/>
<comment type="caution">
    <text evidence="10">The sequence shown here is derived from an EMBL/GenBank/DDBJ whole genome shotgun (WGS) entry which is preliminary data.</text>
</comment>
<dbReference type="Pfam" id="PF05826">
    <property type="entry name" value="Phospholip_A2_2"/>
    <property type="match status" value="1"/>
</dbReference>
<dbReference type="Gene3D" id="1.20.90.10">
    <property type="entry name" value="Phospholipase A2 domain"/>
    <property type="match status" value="1"/>
</dbReference>
<evidence type="ECO:0000256" key="4">
    <source>
        <dbReference type="ARBA" id="ARBA00022525"/>
    </source>
</evidence>
<evidence type="ECO:0000256" key="7">
    <source>
        <dbReference type="ARBA" id="ARBA00029903"/>
    </source>
</evidence>
<reference evidence="10 11" key="1">
    <citation type="submission" date="2020-04" db="EMBL/GenBank/DDBJ databases">
        <authorList>
            <person name="Alioto T."/>
            <person name="Alioto T."/>
            <person name="Gomez Garrido J."/>
        </authorList>
    </citation>
    <scope>NUCLEOTIDE SEQUENCE [LARGE SCALE GENOMIC DNA]</scope>
</reference>
<comment type="subcellular location">
    <subcellularLocation>
        <location evidence="2">Secreted</location>
    </subcellularLocation>
</comment>
<dbReference type="GO" id="GO:0004623">
    <property type="term" value="F:phospholipase A2 activity"/>
    <property type="evidence" value="ECO:0007669"/>
    <property type="project" value="UniProtKB-EC"/>
</dbReference>
<dbReference type="AlphaFoldDB" id="A0A8S1CBB2"/>
<feature type="domain" description="Phospholipase A2-like central" evidence="9">
    <location>
        <begin position="30"/>
        <end position="108"/>
    </location>
</feature>
<protein>
    <recommendedName>
        <fullName evidence="3">phospholipase A2</fullName>
        <ecNumber evidence="3">3.1.1.4</ecNumber>
    </recommendedName>
    <alternativeName>
        <fullName evidence="7">Phosphatidylcholine 2-acylhydrolase</fullName>
    </alternativeName>
</protein>
<evidence type="ECO:0000313" key="10">
    <source>
        <dbReference type="EMBL" id="CAB3365345.1"/>
    </source>
</evidence>
<keyword evidence="4" id="KW-0964">Secreted</keyword>
<dbReference type="EMBL" id="CADEPI010000020">
    <property type="protein sequence ID" value="CAB3365345.1"/>
    <property type="molecule type" value="Genomic_DNA"/>
</dbReference>
<evidence type="ECO:0000256" key="3">
    <source>
        <dbReference type="ARBA" id="ARBA00013278"/>
    </source>
</evidence>